<keyword evidence="3" id="KW-1185">Reference proteome</keyword>
<proteinExistence type="predicted"/>
<dbReference type="Proteomes" id="UP000321051">
    <property type="component" value="Unassembled WGS sequence"/>
</dbReference>
<evidence type="ECO:0000313" key="3">
    <source>
        <dbReference type="Proteomes" id="UP000321051"/>
    </source>
</evidence>
<organism evidence="2 3">
    <name type="scientific">Marinococcus halophilus</name>
    <dbReference type="NCBI Taxonomy" id="1371"/>
    <lineage>
        <taxon>Bacteria</taxon>
        <taxon>Bacillati</taxon>
        <taxon>Bacillota</taxon>
        <taxon>Bacilli</taxon>
        <taxon>Bacillales</taxon>
        <taxon>Bacillaceae</taxon>
        <taxon>Marinococcus</taxon>
    </lineage>
</organism>
<feature type="transmembrane region" description="Helical" evidence="1">
    <location>
        <begin position="33"/>
        <end position="52"/>
    </location>
</feature>
<name>A0A510Y689_MARHA</name>
<dbReference type="RefSeq" id="WP_079476347.1">
    <property type="nucleotide sequence ID" value="NZ_BJUN01000005.1"/>
</dbReference>
<protein>
    <submittedName>
        <fullName evidence="2">Uncharacterized protein</fullName>
    </submittedName>
</protein>
<evidence type="ECO:0000256" key="1">
    <source>
        <dbReference type="SAM" id="Phobius"/>
    </source>
</evidence>
<reference evidence="2 3" key="1">
    <citation type="submission" date="2019-07" db="EMBL/GenBank/DDBJ databases">
        <title>Whole genome shotgun sequence of Marinococcus halophilus NBRC 102359.</title>
        <authorList>
            <person name="Hosoyama A."/>
            <person name="Uohara A."/>
            <person name="Ohji S."/>
            <person name="Ichikawa N."/>
        </authorList>
    </citation>
    <scope>NUCLEOTIDE SEQUENCE [LARGE SCALE GENOMIC DNA]</scope>
    <source>
        <strain evidence="2 3">NBRC 102359</strain>
    </source>
</reference>
<accession>A0A510Y689</accession>
<evidence type="ECO:0000313" key="2">
    <source>
        <dbReference type="EMBL" id="GEK58231.1"/>
    </source>
</evidence>
<keyword evidence="1" id="KW-0472">Membrane</keyword>
<comment type="caution">
    <text evidence="2">The sequence shown here is derived from an EMBL/GenBank/DDBJ whole genome shotgun (WGS) entry which is preliminary data.</text>
</comment>
<sequence length="60" mass="6481">MQILSFPDLFLIVAMVLLSAANVMLSMSMYANLWIAAVIAVVQVAIAGWLLARVLSSKNT</sequence>
<feature type="transmembrane region" description="Helical" evidence="1">
    <location>
        <begin position="9"/>
        <end position="27"/>
    </location>
</feature>
<dbReference type="EMBL" id="BJUN01000005">
    <property type="protein sequence ID" value="GEK58231.1"/>
    <property type="molecule type" value="Genomic_DNA"/>
</dbReference>
<gene>
    <name evidence="2" type="ORF">MHA01_11360</name>
</gene>
<keyword evidence="1" id="KW-1133">Transmembrane helix</keyword>
<dbReference type="AlphaFoldDB" id="A0A510Y689"/>
<keyword evidence="1" id="KW-0812">Transmembrane</keyword>